<dbReference type="STRING" id="1702214.AL399_05255"/>
<dbReference type="PANTHER" id="PTHR40980:SF4">
    <property type="entry name" value="TONB-DEPENDENT RECEPTOR-LIKE BETA-BARREL DOMAIN-CONTAINING PROTEIN"/>
    <property type="match status" value="1"/>
</dbReference>
<dbReference type="Proteomes" id="UP000054172">
    <property type="component" value="Unassembled WGS sequence"/>
</dbReference>
<dbReference type="Gene3D" id="2.170.130.10">
    <property type="entry name" value="TonB-dependent receptor, plug domain"/>
    <property type="match status" value="1"/>
</dbReference>
<keyword evidence="3" id="KW-0998">Cell outer membrane</keyword>
<evidence type="ECO:0000313" key="6">
    <source>
        <dbReference type="Proteomes" id="UP000054172"/>
    </source>
</evidence>
<organism evidence="5 6">
    <name type="scientific">Candidatus [Bacteroides] periocalifornicus</name>
    <dbReference type="NCBI Taxonomy" id="1702214"/>
    <lineage>
        <taxon>Bacteria</taxon>
        <taxon>Pseudomonadati</taxon>
        <taxon>Bacteroidota</taxon>
    </lineage>
</organism>
<comment type="caution">
    <text evidence="5">The sequence shown here is derived from an EMBL/GenBank/DDBJ whole genome shotgun (WGS) entry which is preliminary data.</text>
</comment>
<proteinExistence type="predicted"/>
<dbReference type="Pfam" id="PF14905">
    <property type="entry name" value="OMP_b-brl_3"/>
    <property type="match status" value="1"/>
</dbReference>
<gene>
    <name evidence="5" type="ORF">AL399_05255</name>
</gene>
<dbReference type="GO" id="GO:0009279">
    <property type="term" value="C:cell outer membrane"/>
    <property type="evidence" value="ECO:0007669"/>
    <property type="project" value="UniProtKB-SubCell"/>
</dbReference>
<dbReference type="InterPro" id="IPR041700">
    <property type="entry name" value="OMP_b-brl_3"/>
</dbReference>
<evidence type="ECO:0000256" key="2">
    <source>
        <dbReference type="ARBA" id="ARBA00023136"/>
    </source>
</evidence>
<dbReference type="InterPro" id="IPR008969">
    <property type="entry name" value="CarboxyPept-like_regulatory"/>
</dbReference>
<comment type="subcellular location">
    <subcellularLocation>
        <location evidence="1">Cell outer membrane</location>
    </subcellularLocation>
</comment>
<evidence type="ECO:0000313" key="5">
    <source>
        <dbReference type="EMBL" id="KQM08801.1"/>
    </source>
</evidence>
<dbReference type="PANTHER" id="PTHR40980">
    <property type="entry name" value="PLUG DOMAIN-CONTAINING PROTEIN"/>
    <property type="match status" value="1"/>
</dbReference>
<evidence type="ECO:0000259" key="4">
    <source>
        <dbReference type="Pfam" id="PF14905"/>
    </source>
</evidence>
<dbReference type="PATRIC" id="fig|1702214.3.peg.2073"/>
<dbReference type="InterPro" id="IPR036942">
    <property type="entry name" value="Beta-barrel_TonB_sf"/>
</dbReference>
<protein>
    <recommendedName>
        <fullName evidence="4">Outer membrane protein beta-barrel domain-containing protein</fullName>
    </recommendedName>
</protein>
<keyword evidence="2" id="KW-0472">Membrane</keyword>
<evidence type="ECO:0000256" key="1">
    <source>
        <dbReference type="ARBA" id="ARBA00004442"/>
    </source>
</evidence>
<name>A0A0Q4B976_9BACT</name>
<dbReference type="InterPro" id="IPR037066">
    <property type="entry name" value="Plug_dom_sf"/>
</dbReference>
<dbReference type="SUPFAM" id="SSF56935">
    <property type="entry name" value="Porins"/>
    <property type="match status" value="1"/>
</dbReference>
<dbReference type="AlphaFoldDB" id="A0A0Q4B976"/>
<evidence type="ECO:0000256" key="3">
    <source>
        <dbReference type="ARBA" id="ARBA00023237"/>
    </source>
</evidence>
<reference evidence="5" key="1">
    <citation type="submission" date="2015-08" db="EMBL/GenBank/DDBJ databases">
        <title>Candidatus Bacteriodes Periocalifornicus.</title>
        <authorList>
            <person name="McLean J.S."/>
            <person name="Kelley S."/>
        </authorList>
    </citation>
    <scope>NUCLEOTIDE SEQUENCE [LARGE SCALE GENOMIC DNA]</scope>
    <source>
        <strain evidence="5">12B</strain>
    </source>
</reference>
<dbReference type="SUPFAM" id="SSF49464">
    <property type="entry name" value="Carboxypeptidase regulatory domain-like"/>
    <property type="match status" value="1"/>
</dbReference>
<keyword evidence="6" id="KW-1185">Reference proteome</keyword>
<dbReference type="Gene3D" id="2.60.40.1120">
    <property type="entry name" value="Carboxypeptidase-like, regulatory domain"/>
    <property type="match status" value="1"/>
</dbReference>
<dbReference type="Gene3D" id="2.40.170.20">
    <property type="entry name" value="TonB-dependent receptor, beta-barrel domain"/>
    <property type="match status" value="1"/>
</dbReference>
<dbReference type="EMBL" id="LIIK01000021">
    <property type="protein sequence ID" value="KQM08801.1"/>
    <property type="molecule type" value="Genomic_DNA"/>
</dbReference>
<feature type="domain" description="Outer membrane protein beta-barrel" evidence="4">
    <location>
        <begin position="369"/>
        <end position="759"/>
    </location>
</feature>
<accession>A0A0Q4B976</accession>
<sequence length="781" mass="87577">MYIFTIFHIFLLIAVRGFAQDSVHYTLRGQVLDGNGYPVEFATVSLTDTLQRAGAITAADGAFSLQVSEGRHTLQVRCIGFEEQMVTVDVNADTELPKIILKTSNTELDAAIVQAKRPVVTRAVDRVILDARSLSRASTNALDLLKHAPGVLVDMQGNVSAVGKGKVIVLVNGREQHMEGAELANYLRNLRSADVATIEVMTTPPAKYAAEGDAGIINIVERKRLTDYFGGTVSDNHYSSLGQTNDAALSLKYKGGALSLYANATLGLGTRITDYTTLRTFADQAWRTETRQRNNNYYLNAKVGGDYSISQSLEVGAYYSFFDFTPHEDITQNTAIAIGGAPYGEYTAHNDARYTMRRHNANLHLSKEFESGQELELEADYVWNRIRHSADYQAKGIRPYRFRNGLDRGAGILSTRLDFTLPISKRMRLELGASYVNAQTDNQTDYRDRPGIADQHDYFSYTEGVAGAYADLMLRLHPKFTAKLGLRDEVTHTHGQQKSGSGRDFKHLRNNLFPTLFARYTPAENHVLSLSASTRIRRPSFFAVNPFLFYQSQYQYWVGNPELQPAYAVNGQLSYTFRNNLNVGFSYRITTNGMEQIATTDHATGITRAEWLNGTTTQLYILQGRYTWAPAFWFEGMLYPSLYYLTSSTKLLGLPRWAAKWNYLVYGSATFYFNRAQTISLEVNAQEASAERYVNETTFRRFYLGAGAKWVTLKGKLILGVKAYNIIATNTGSREETPGSQVIENTYPQPLLLNFSVSYSFGGTIKTREYRSMNRETVGRI</sequence>
<dbReference type="Pfam" id="PF13620">
    <property type="entry name" value="CarboxypepD_reg"/>
    <property type="match status" value="1"/>
</dbReference>